<dbReference type="GO" id="GO:0016811">
    <property type="term" value="F:hydrolase activity, acting on carbon-nitrogen (but not peptide) bonds, in linear amides"/>
    <property type="evidence" value="ECO:0007669"/>
    <property type="project" value="TreeGrafter"/>
</dbReference>
<evidence type="ECO:0000256" key="4">
    <source>
        <dbReference type="ARBA" id="ARBA00022833"/>
    </source>
</evidence>
<accession>A0A290WVA9</accession>
<evidence type="ECO:0000313" key="6">
    <source>
        <dbReference type="EMBL" id="ATD60793.1"/>
    </source>
</evidence>
<comment type="cofactor">
    <cofactor evidence="1">
        <name>Zn(2+)</name>
        <dbReference type="ChEBI" id="CHEBI:29105"/>
    </cofactor>
</comment>
<dbReference type="GO" id="GO:0009231">
    <property type="term" value="P:riboflavin biosynthetic process"/>
    <property type="evidence" value="ECO:0007669"/>
    <property type="project" value="TreeGrafter"/>
</dbReference>
<comment type="similarity">
    <text evidence="5">Belongs to the creatininase superfamily.</text>
</comment>
<dbReference type="Pfam" id="PF02633">
    <property type="entry name" value="Creatininase"/>
    <property type="match status" value="1"/>
</dbReference>
<dbReference type="AlphaFoldDB" id="A0A290WVA9"/>
<reference evidence="6 7" key="1">
    <citation type="submission" date="2017-09" db="EMBL/GenBank/DDBJ databases">
        <title>Complete genome sequence of Janthinobacterium svalbardensis PAMC 27463.</title>
        <authorList>
            <person name="Cho Y.-J."/>
            <person name="Cho A."/>
            <person name="Kim O.-S."/>
            <person name="Lee J.-I."/>
        </authorList>
    </citation>
    <scope>NUCLEOTIDE SEQUENCE [LARGE SCALE GENOMIC DNA]</scope>
    <source>
        <strain evidence="6 7">PAMC 27463</strain>
    </source>
</reference>
<keyword evidence="7" id="KW-1185">Reference proteome</keyword>
<proteinExistence type="inferred from homology"/>
<dbReference type="SUPFAM" id="SSF102215">
    <property type="entry name" value="Creatininase"/>
    <property type="match status" value="1"/>
</dbReference>
<dbReference type="PANTHER" id="PTHR35005">
    <property type="entry name" value="3-DEHYDRO-SCYLLO-INOSOSE HYDROLASE"/>
    <property type="match status" value="1"/>
</dbReference>
<dbReference type="InterPro" id="IPR024087">
    <property type="entry name" value="Creatininase-like_sf"/>
</dbReference>
<keyword evidence="3" id="KW-0378">Hydrolase</keyword>
<dbReference type="GO" id="GO:0046872">
    <property type="term" value="F:metal ion binding"/>
    <property type="evidence" value="ECO:0007669"/>
    <property type="project" value="UniProtKB-KW"/>
</dbReference>
<keyword evidence="2" id="KW-0479">Metal-binding</keyword>
<evidence type="ECO:0000256" key="5">
    <source>
        <dbReference type="ARBA" id="ARBA00024029"/>
    </source>
</evidence>
<keyword evidence="4" id="KW-0862">Zinc</keyword>
<dbReference type="RefSeq" id="WP_096234851.1">
    <property type="nucleotide sequence ID" value="NZ_CP023422.1"/>
</dbReference>
<evidence type="ECO:0000256" key="3">
    <source>
        <dbReference type="ARBA" id="ARBA00022801"/>
    </source>
</evidence>
<protein>
    <submittedName>
        <fullName evidence="6">Creatininase</fullName>
    </submittedName>
</protein>
<evidence type="ECO:0000256" key="2">
    <source>
        <dbReference type="ARBA" id="ARBA00022723"/>
    </source>
</evidence>
<dbReference type="Proteomes" id="UP000218437">
    <property type="component" value="Chromosome"/>
</dbReference>
<dbReference type="Gene3D" id="3.40.50.10310">
    <property type="entry name" value="Creatininase"/>
    <property type="match status" value="1"/>
</dbReference>
<sequence>MTLQFPLPNVPLAPRAPSILSKPFGSLFSLTLFCLIPAASALAAAPASSSVMLEELTSTELRSRIDHGATTVLVPIGGVEQSGPYIALGKHNVRAGLLARQIAQKLGNTIVAPVVSYVPEGAISPPAGHMRFAGTISIPPAAFEAMLEGAAASLRQHGFRDIIFLGDHGGYQKNEQNVANKLNRAWGKASTAKDARAYALLDYYDITQSQYIAELQKRGHSSAEIGLHAGLADAALMLATDPSLVRSEAMAHGPKPGVADGVRGDATRATAELGQIGIKLQVDTSVAAIKQLLQRNK</sequence>
<dbReference type="EMBL" id="CP023422">
    <property type="protein sequence ID" value="ATD60793.1"/>
    <property type="molecule type" value="Genomic_DNA"/>
</dbReference>
<dbReference type="KEGG" id="jsv:CNX70_11920"/>
<evidence type="ECO:0000313" key="7">
    <source>
        <dbReference type="Proteomes" id="UP000218437"/>
    </source>
</evidence>
<dbReference type="PANTHER" id="PTHR35005:SF1">
    <property type="entry name" value="2-AMINO-5-FORMYLAMINO-6-RIBOSYLAMINOPYRIMIDIN-4(3H)-ONE 5'-MONOPHOSPHATE DEFORMYLASE"/>
    <property type="match status" value="1"/>
</dbReference>
<gene>
    <name evidence="6" type="ORF">CNX70_11920</name>
</gene>
<dbReference type="InterPro" id="IPR003785">
    <property type="entry name" value="Creatininase/forma_Hydrolase"/>
</dbReference>
<evidence type="ECO:0000256" key="1">
    <source>
        <dbReference type="ARBA" id="ARBA00001947"/>
    </source>
</evidence>
<name>A0A290WVA9_9BURK</name>
<organism evidence="6 7">
    <name type="scientific">Janthinobacterium svalbardensis</name>
    <dbReference type="NCBI Taxonomy" id="368607"/>
    <lineage>
        <taxon>Bacteria</taxon>
        <taxon>Pseudomonadati</taxon>
        <taxon>Pseudomonadota</taxon>
        <taxon>Betaproteobacteria</taxon>
        <taxon>Burkholderiales</taxon>
        <taxon>Oxalobacteraceae</taxon>
        <taxon>Janthinobacterium</taxon>
    </lineage>
</organism>